<accession>A0A8S0TFN2</accession>
<dbReference type="Gramene" id="OE9A090758T1">
    <property type="protein sequence ID" value="OE9A090758C1"/>
    <property type="gene ID" value="OE9A090758"/>
</dbReference>
<organism evidence="2 3">
    <name type="scientific">Olea europaea subsp. europaea</name>
    <dbReference type="NCBI Taxonomy" id="158383"/>
    <lineage>
        <taxon>Eukaryota</taxon>
        <taxon>Viridiplantae</taxon>
        <taxon>Streptophyta</taxon>
        <taxon>Embryophyta</taxon>
        <taxon>Tracheophyta</taxon>
        <taxon>Spermatophyta</taxon>
        <taxon>Magnoliopsida</taxon>
        <taxon>eudicotyledons</taxon>
        <taxon>Gunneridae</taxon>
        <taxon>Pentapetalae</taxon>
        <taxon>asterids</taxon>
        <taxon>lamiids</taxon>
        <taxon>Lamiales</taxon>
        <taxon>Oleaceae</taxon>
        <taxon>Oleeae</taxon>
        <taxon>Olea</taxon>
    </lineage>
</organism>
<feature type="region of interest" description="Disordered" evidence="1">
    <location>
        <begin position="1"/>
        <end position="54"/>
    </location>
</feature>
<reference evidence="2 3" key="1">
    <citation type="submission" date="2019-12" db="EMBL/GenBank/DDBJ databases">
        <authorList>
            <person name="Alioto T."/>
            <person name="Alioto T."/>
            <person name="Gomez Garrido J."/>
        </authorList>
    </citation>
    <scope>NUCLEOTIDE SEQUENCE [LARGE SCALE GENOMIC DNA]</scope>
</reference>
<comment type="caution">
    <text evidence="2">The sequence shown here is derived from an EMBL/GenBank/DDBJ whole genome shotgun (WGS) entry which is preliminary data.</text>
</comment>
<evidence type="ECO:0000256" key="1">
    <source>
        <dbReference type="SAM" id="MobiDB-lite"/>
    </source>
</evidence>
<feature type="compositionally biased region" description="Polar residues" evidence="1">
    <location>
        <begin position="1"/>
        <end position="16"/>
    </location>
</feature>
<keyword evidence="3" id="KW-1185">Reference proteome</keyword>
<gene>
    <name evidence="2" type="ORF">OLEA9_A090758</name>
</gene>
<feature type="non-terminal residue" evidence="2">
    <location>
        <position position="54"/>
    </location>
</feature>
<name>A0A8S0TFN2_OLEEU</name>
<dbReference type="AlphaFoldDB" id="A0A8S0TFN2"/>
<feature type="compositionally biased region" description="Polar residues" evidence="1">
    <location>
        <begin position="45"/>
        <end position="54"/>
    </location>
</feature>
<sequence>MECISLTRNTLESASGDQRFPTVAAEEEDRCSSYRPHPRLRSGRTVMSQTLRGR</sequence>
<evidence type="ECO:0000313" key="2">
    <source>
        <dbReference type="EMBL" id="CAA3003028.1"/>
    </source>
</evidence>
<proteinExistence type="predicted"/>
<dbReference type="EMBL" id="CACTIH010005907">
    <property type="protein sequence ID" value="CAA3003028.1"/>
    <property type="molecule type" value="Genomic_DNA"/>
</dbReference>
<evidence type="ECO:0000313" key="3">
    <source>
        <dbReference type="Proteomes" id="UP000594638"/>
    </source>
</evidence>
<dbReference type="Proteomes" id="UP000594638">
    <property type="component" value="Unassembled WGS sequence"/>
</dbReference>
<protein>
    <submittedName>
        <fullName evidence="2">Uncharacterized protein</fullName>
    </submittedName>
</protein>